<evidence type="ECO:0000313" key="8">
    <source>
        <dbReference type="EMBL" id="CAJ49265.1"/>
    </source>
</evidence>
<dbReference type="Proteomes" id="UP000001977">
    <property type="component" value="Chromosome"/>
</dbReference>
<evidence type="ECO:0000256" key="2">
    <source>
        <dbReference type="ARBA" id="ARBA00011006"/>
    </source>
</evidence>
<proteinExistence type="inferred from homology"/>
<evidence type="ECO:0000256" key="1">
    <source>
        <dbReference type="ARBA" id="ARBA00004651"/>
    </source>
</evidence>
<evidence type="ECO:0000313" key="9">
    <source>
        <dbReference type="Proteomes" id="UP000001977"/>
    </source>
</evidence>
<dbReference type="PANTHER" id="PTHR33884:SF7">
    <property type="entry name" value="BSL8023 PROTEIN"/>
    <property type="match status" value="1"/>
</dbReference>
<dbReference type="STRING" id="360910.BAV1657"/>
<dbReference type="HOGENOM" id="CLU_160040_2_0_4"/>
<dbReference type="GO" id="GO:0005886">
    <property type="term" value="C:plasma membrane"/>
    <property type="evidence" value="ECO:0007669"/>
    <property type="project" value="UniProtKB-SubCell"/>
</dbReference>
<keyword evidence="6 7" id="KW-0472">Membrane</keyword>
<dbReference type="PANTHER" id="PTHR33884">
    <property type="entry name" value="UPF0410 PROTEIN YMGE"/>
    <property type="match status" value="1"/>
</dbReference>
<evidence type="ECO:0000256" key="6">
    <source>
        <dbReference type="ARBA" id="ARBA00023136"/>
    </source>
</evidence>
<evidence type="ECO:0000256" key="3">
    <source>
        <dbReference type="ARBA" id="ARBA00022475"/>
    </source>
</evidence>
<dbReference type="InterPro" id="IPR007341">
    <property type="entry name" value="Transgly_assoc"/>
</dbReference>
<accession>Q2L1G5</accession>
<feature type="transmembrane region" description="Helical" evidence="7">
    <location>
        <begin position="48"/>
        <end position="67"/>
    </location>
</feature>
<comment type="similarity">
    <text evidence="2">Belongs to the UPF0410 family.</text>
</comment>
<keyword evidence="3" id="KW-1003">Cell membrane</keyword>
<organism evidence="8 9">
    <name type="scientific">Bordetella avium (strain 197N)</name>
    <dbReference type="NCBI Taxonomy" id="360910"/>
    <lineage>
        <taxon>Bacteria</taxon>
        <taxon>Pseudomonadati</taxon>
        <taxon>Pseudomonadota</taxon>
        <taxon>Betaproteobacteria</taxon>
        <taxon>Burkholderiales</taxon>
        <taxon>Alcaligenaceae</taxon>
        <taxon>Bordetella</taxon>
    </lineage>
</organism>
<gene>
    <name evidence="8" type="ordered locus">BAV1657</name>
</gene>
<keyword evidence="9" id="KW-1185">Reference proteome</keyword>
<feature type="transmembrane region" description="Helical" evidence="7">
    <location>
        <begin position="79"/>
        <end position="99"/>
    </location>
</feature>
<evidence type="ECO:0000256" key="5">
    <source>
        <dbReference type="ARBA" id="ARBA00022989"/>
    </source>
</evidence>
<evidence type="ECO:0000256" key="4">
    <source>
        <dbReference type="ARBA" id="ARBA00022692"/>
    </source>
</evidence>
<dbReference type="AlphaFoldDB" id="Q2L1G5"/>
<keyword evidence="5 7" id="KW-1133">Transmembrane helix</keyword>
<name>Q2L1G5_BORA1</name>
<dbReference type="KEGG" id="bav:BAV1657"/>
<comment type="subcellular location">
    <subcellularLocation>
        <location evidence="1">Cell membrane</location>
        <topology evidence="1">Multi-pass membrane protein</topology>
    </subcellularLocation>
</comment>
<dbReference type="eggNOG" id="COG2261">
    <property type="taxonomic scope" value="Bacteria"/>
</dbReference>
<protein>
    <submittedName>
        <fullName evidence="8">Membrane protein</fullName>
    </submittedName>
</protein>
<dbReference type="Pfam" id="PF04226">
    <property type="entry name" value="Transgly_assoc"/>
    <property type="match status" value="1"/>
</dbReference>
<reference evidence="8 9" key="1">
    <citation type="journal article" date="2006" name="J. Bacteriol.">
        <title>Comparison of the genome sequence of the poultry pathogen Bordetella avium with those of B. bronchiseptica, B. pertussis, and B. parapertussis reveals extensive diversity in surface structures associated with host interaction.</title>
        <authorList>
            <person name="Sebaihia M."/>
            <person name="Preston A."/>
            <person name="Maskell D.J."/>
            <person name="Kuzmiak H."/>
            <person name="Connell T.D."/>
            <person name="King N.D."/>
            <person name="Orndorff P.E."/>
            <person name="Miyamoto D.M."/>
            <person name="Thomson N.R."/>
            <person name="Harris D."/>
            <person name="Goble A."/>
            <person name="Lord A."/>
            <person name="Murphy L."/>
            <person name="Quail M.A."/>
            <person name="Rutter S."/>
            <person name="Squares R."/>
            <person name="Squares S."/>
            <person name="Woodward J."/>
            <person name="Parkhill J."/>
            <person name="Temple L.M."/>
        </authorList>
    </citation>
    <scope>NUCLEOTIDE SEQUENCE [LARGE SCALE GENOMIC DNA]</scope>
    <source>
        <strain evidence="8 9">197N</strain>
    </source>
</reference>
<sequence length="103" mass="10641">MTGGAHGYDALQHPLQRSKRMSIIIMIIVGFIVGLIARALMPGDQSMGIVMTAVLGIVGSVVAGYLGQSLGWYAPGEPAGWIGSVVGAILLLAIVGLIARKRA</sequence>
<evidence type="ECO:0000256" key="7">
    <source>
        <dbReference type="SAM" id="Phobius"/>
    </source>
</evidence>
<feature type="transmembrane region" description="Helical" evidence="7">
    <location>
        <begin position="21"/>
        <end position="41"/>
    </location>
</feature>
<keyword evidence="4 7" id="KW-0812">Transmembrane</keyword>
<dbReference type="EMBL" id="AM167904">
    <property type="protein sequence ID" value="CAJ49265.1"/>
    <property type="molecule type" value="Genomic_DNA"/>
</dbReference>